<dbReference type="RefSeq" id="WP_206595274.1">
    <property type="nucleotide sequence ID" value="NZ_JAFKCS010000017.1"/>
</dbReference>
<dbReference type="PROSITE" id="PS51257">
    <property type="entry name" value="PROKAR_LIPOPROTEIN"/>
    <property type="match status" value="1"/>
</dbReference>
<sequence length="220" mass="23608">MKNICLAAACIAVMAGCSASPDQTQADAQISAAHQASLGFGEQYKHQFLTQQVGNKAERVSPQLHNINHYVRGIMQELVNNLQYVTSSTPMAVSSFVFVDGAFDQASLLGNQIAESFIHEIHQFGIPVIDIKTSDFIRITEQGDFVLTRDYLEVSATQPIEYVVTGTLAKHQGGYLVNARVVGMKSKAVVGSAQGFLPAEIANALLNSGKPAEGVKLIKG</sequence>
<gene>
    <name evidence="3" type="ORF">J0A65_15710</name>
</gene>
<feature type="signal peptide" evidence="1">
    <location>
        <begin position="1"/>
        <end position="19"/>
    </location>
</feature>
<dbReference type="InterPro" id="IPR041215">
    <property type="entry name" value="FlgO_dom"/>
</dbReference>
<comment type="caution">
    <text evidence="3">The sequence shown here is derived from an EMBL/GenBank/DDBJ whole genome shotgun (WGS) entry which is preliminary data.</text>
</comment>
<evidence type="ECO:0000256" key="1">
    <source>
        <dbReference type="SAM" id="SignalP"/>
    </source>
</evidence>
<accession>A0ABS3CYB4</accession>
<evidence type="ECO:0000313" key="4">
    <source>
        <dbReference type="Proteomes" id="UP000663992"/>
    </source>
</evidence>
<keyword evidence="4" id="KW-1185">Reference proteome</keyword>
<protein>
    <recommendedName>
        <fullName evidence="2">FlgO domain-containing protein</fullName>
    </recommendedName>
</protein>
<keyword evidence="1" id="KW-0732">Signal</keyword>
<feature type="domain" description="FlgO" evidence="2">
    <location>
        <begin position="74"/>
        <end position="200"/>
    </location>
</feature>
<organism evidence="3 4">
    <name type="scientific">Bowmanella yangjiangensis</name>
    <dbReference type="NCBI Taxonomy" id="2811230"/>
    <lineage>
        <taxon>Bacteria</taxon>
        <taxon>Pseudomonadati</taxon>
        <taxon>Pseudomonadota</taxon>
        <taxon>Gammaproteobacteria</taxon>
        <taxon>Alteromonadales</taxon>
        <taxon>Alteromonadaceae</taxon>
        <taxon>Bowmanella</taxon>
    </lineage>
</organism>
<evidence type="ECO:0000313" key="3">
    <source>
        <dbReference type="EMBL" id="MBN7821320.1"/>
    </source>
</evidence>
<feature type="chain" id="PRO_5045558928" description="FlgO domain-containing protein" evidence="1">
    <location>
        <begin position="20"/>
        <end position="220"/>
    </location>
</feature>
<dbReference type="EMBL" id="JAFKCS010000017">
    <property type="protein sequence ID" value="MBN7821320.1"/>
    <property type="molecule type" value="Genomic_DNA"/>
</dbReference>
<evidence type="ECO:0000259" key="2">
    <source>
        <dbReference type="Pfam" id="PF17680"/>
    </source>
</evidence>
<proteinExistence type="predicted"/>
<reference evidence="3 4" key="1">
    <citation type="submission" date="2021-03" db="EMBL/GenBank/DDBJ databases">
        <title>novel species isolated from a fishpond in China.</title>
        <authorList>
            <person name="Lu H."/>
            <person name="Cai Z."/>
        </authorList>
    </citation>
    <scope>NUCLEOTIDE SEQUENCE [LARGE SCALE GENOMIC DNA]</scope>
    <source>
        <strain evidence="3 4">Y57</strain>
    </source>
</reference>
<name>A0ABS3CYB4_9ALTE</name>
<dbReference type="Pfam" id="PF17680">
    <property type="entry name" value="FlgO"/>
    <property type="match status" value="1"/>
</dbReference>
<dbReference type="Proteomes" id="UP000663992">
    <property type="component" value="Unassembled WGS sequence"/>
</dbReference>